<gene>
    <name evidence="17" type="primary">queH</name>
    <name evidence="18" type="ORF">IAA08_02965</name>
</gene>
<evidence type="ECO:0000256" key="13">
    <source>
        <dbReference type="ARBA" id="ARBA00023157"/>
    </source>
</evidence>
<evidence type="ECO:0000256" key="2">
    <source>
        <dbReference type="ARBA" id="ARBA00004691"/>
    </source>
</evidence>
<keyword evidence="9 17" id="KW-0671">Queuosine biosynthesis</keyword>
<evidence type="ECO:0000256" key="4">
    <source>
        <dbReference type="ARBA" id="ARBA00012622"/>
    </source>
</evidence>
<evidence type="ECO:0000256" key="14">
    <source>
        <dbReference type="ARBA" id="ARBA00023284"/>
    </source>
</evidence>
<keyword evidence="10 17" id="KW-0560">Oxidoreductase</keyword>
<keyword evidence="13 17" id="KW-1015">Disulfide bond</keyword>
<reference evidence="18" key="2">
    <citation type="submission" date="2021-04" db="EMBL/GenBank/DDBJ databases">
        <authorList>
            <person name="Gilroy R."/>
        </authorList>
    </citation>
    <scope>NUCLEOTIDE SEQUENCE</scope>
    <source>
        <strain evidence="18">CHK192-9172</strain>
    </source>
</reference>
<sequence length="226" mass="26928">MDQKRNYQKELDKELDKIQREGRVPSLLLHSCCAPCSSYVLEYLSRYFRITVYYYNPNITNLEEYTKRSSEQMRLITEMPARYPVRFMAGHYQPMEFLKMAKGLEDIPEGGERCFRCYEMRLRSTAELCRQEGFDYFTTTLTISPMKNAQKLNEIGEQLAREYNVSWLNSDFKKKNGYKRSIELSGEYGLYRQNYCGCIFSERDRVRQEQQKEKEREALQKGETEG</sequence>
<feature type="disulfide bond" description="Redox-active" evidence="17">
    <location>
        <begin position="196"/>
        <end position="198"/>
    </location>
</feature>
<comment type="catalytic activity">
    <reaction evidence="16 17">
        <text>epoxyqueuosine(34) in tRNA + AH2 = queuosine(34) in tRNA + A + H2O</text>
        <dbReference type="Rhea" id="RHEA:32159"/>
        <dbReference type="Rhea" id="RHEA-COMP:18571"/>
        <dbReference type="Rhea" id="RHEA-COMP:18582"/>
        <dbReference type="ChEBI" id="CHEBI:13193"/>
        <dbReference type="ChEBI" id="CHEBI:15377"/>
        <dbReference type="ChEBI" id="CHEBI:17499"/>
        <dbReference type="ChEBI" id="CHEBI:194431"/>
        <dbReference type="ChEBI" id="CHEBI:194443"/>
        <dbReference type="EC" id="1.17.99.6"/>
    </reaction>
</comment>
<evidence type="ECO:0000256" key="17">
    <source>
        <dbReference type="HAMAP-Rule" id="MF_02089"/>
    </source>
</evidence>
<proteinExistence type="inferred from homology"/>
<comment type="pathway">
    <text evidence="2 17">tRNA modification; tRNA-queuosine biosynthesis.</text>
</comment>
<accession>A0A9D2IF94</accession>
<evidence type="ECO:0000256" key="9">
    <source>
        <dbReference type="ARBA" id="ARBA00022785"/>
    </source>
</evidence>
<reference evidence="18" key="1">
    <citation type="journal article" date="2021" name="PeerJ">
        <title>Extensive microbial diversity within the chicken gut microbiome revealed by metagenomics and culture.</title>
        <authorList>
            <person name="Gilroy R."/>
            <person name="Ravi A."/>
            <person name="Getino M."/>
            <person name="Pursley I."/>
            <person name="Horton D.L."/>
            <person name="Alikhan N.F."/>
            <person name="Baker D."/>
            <person name="Gharbi K."/>
            <person name="Hall N."/>
            <person name="Watson M."/>
            <person name="Adriaenssens E.M."/>
            <person name="Foster-Nyarko E."/>
            <person name="Jarju S."/>
            <person name="Secka A."/>
            <person name="Antonio M."/>
            <person name="Oren A."/>
            <person name="Chaudhuri R.R."/>
            <person name="La Ragione R."/>
            <person name="Hildebrand F."/>
            <person name="Pallen M.J."/>
        </authorList>
    </citation>
    <scope>NUCLEOTIDE SEQUENCE</scope>
    <source>
        <strain evidence="18">CHK192-9172</strain>
    </source>
</reference>
<dbReference type="HAMAP" id="MF_02089">
    <property type="entry name" value="QueH"/>
    <property type="match status" value="1"/>
</dbReference>
<keyword evidence="12 17" id="KW-0411">Iron-sulfur</keyword>
<keyword evidence="7 17" id="KW-0819">tRNA processing</keyword>
<dbReference type="PANTHER" id="PTHR36701:SF1">
    <property type="entry name" value="EPOXYQUEUOSINE REDUCTASE QUEH"/>
    <property type="match status" value="1"/>
</dbReference>
<keyword evidence="14 17" id="KW-0676">Redox-active center</keyword>
<dbReference type="Pfam" id="PF02677">
    <property type="entry name" value="QueH"/>
    <property type="match status" value="1"/>
</dbReference>
<dbReference type="InterPro" id="IPR003828">
    <property type="entry name" value="QueH"/>
</dbReference>
<evidence type="ECO:0000256" key="10">
    <source>
        <dbReference type="ARBA" id="ARBA00023002"/>
    </source>
</evidence>
<evidence type="ECO:0000313" key="18">
    <source>
        <dbReference type="EMBL" id="HIZ06882.1"/>
    </source>
</evidence>
<evidence type="ECO:0000256" key="5">
    <source>
        <dbReference type="ARBA" id="ARBA00016895"/>
    </source>
</evidence>
<dbReference type="GO" id="GO:0008616">
    <property type="term" value="P:tRNA queuosine(34) biosynthetic process"/>
    <property type="evidence" value="ECO:0007669"/>
    <property type="project" value="UniProtKB-UniRule"/>
</dbReference>
<dbReference type="GO" id="GO:0051539">
    <property type="term" value="F:4 iron, 4 sulfur cluster binding"/>
    <property type="evidence" value="ECO:0007669"/>
    <property type="project" value="UniProtKB-UniRule"/>
</dbReference>
<evidence type="ECO:0000256" key="11">
    <source>
        <dbReference type="ARBA" id="ARBA00023004"/>
    </source>
</evidence>
<dbReference type="GO" id="GO:0046872">
    <property type="term" value="F:metal ion binding"/>
    <property type="evidence" value="ECO:0007669"/>
    <property type="project" value="UniProtKB-KW"/>
</dbReference>
<feature type="binding site" evidence="17">
    <location>
        <position position="33"/>
    </location>
    <ligand>
        <name>[4Fe-4S] cluster</name>
        <dbReference type="ChEBI" id="CHEBI:49883"/>
    </ligand>
</feature>
<dbReference type="GO" id="GO:0052693">
    <property type="term" value="F:epoxyqueuosine reductase activity"/>
    <property type="evidence" value="ECO:0007669"/>
    <property type="project" value="UniProtKB-UniRule"/>
</dbReference>
<comment type="caution">
    <text evidence="18">The sequence shown here is derived from an EMBL/GenBank/DDBJ whole genome shotgun (WGS) entry which is preliminary data.</text>
</comment>
<dbReference type="EC" id="1.17.99.6" evidence="4 17"/>
<feature type="binding site" evidence="17">
    <location>
        <position position="32"/>
    </location>
    <ligand>
        <name>[4Fe-4S] cluster</name>
        <dbReference type="ChEBI" id="CHEBI:49883"/>
    </ligand>
</feature>
<organism evidence="18 19">
    <name type="scientific">Candidatus Eubacterium avistercoris</name>
    <dbReference type="NCBI Taxonomy" id="2838567"/>
    <lineage>
        <taxon>Bacteria</taxon>
        <taxon>Bacillati</taxon>
        <taxon>Bacillota</taxon>
        <taxon>Clostridia</taxon>
        <taxon>Eubacteriales</taxon>
        <taxon>Eubacteriaceae</taxon>
        <taxon>Eubacterium</taxon>
    </lineage>
</organism>
<keyword evidence="8 17" id="KW-0479">Metal-binding</keyword>
<evidence type="ECO:0000256" key="16">
    <source>
        <dbReference type="ARBA" id="ARBA00047415"/>
    </source>
</evidence>
<keyword evidence="6 17" id="KW-0004">4Fe-4S</keyword>
<dbReference type="Proteomes" id="UP000824024">
    <property type="component" value="Unassembled WGS sequence"/>
</dbReference>
<keyword evidence="11 17" id="KW-0408">Iron</keyword>
<evidence type="ECO:0000256" key="7">
    <source>
        <dbReference type="ARBA" id="ARBA00022694"/>
    </source>
</evidence>
<evidence type="ECO:0000256" key="8">
    <source>
        <dbReference type="ARBA" id="ARBA00022723"/>
    </source>
</evidence>
<evidence type="ECO:0000256" key="15">
    <source>
        <dbReference type="ARBA" id="ARBA00031446"/>
    </source>
</evidence>
<evidence type="ECO:0000256" key="3">
    <source>
        <dbReference type="ARBA" id="ARBA00008207"/>
    </source>
</evidence>
<evidence type="ECO:0000256" key="1">
    <source>
        <dbReference type="ARBA" id="ARBA00002268"/>
    </source>
</evidence>
<dbReference type="PANTHER" id="PTHR36701">
    <property type="entry name" value="EPOXYQUEUOSINE REDUCTASE QUEH"/>
    <property type="match status" value="1"/>
</dbReference>
<dbReference type="EMBL" id="DXCH01000081">
    <property type="protein sequence ID" value="HIZ06882.1"/>
    <property type="molecule type" value="Genomic_DNA"/>
</dbReference>
<comment type="similarity">
    <text evidence="3 17">Belongs to the QueH family.</text>
</comment>
<evidence type="ECO:0000313" key="19">
    <source>
        <dbReference type="Proteomes" id="UP000824024"/>
    </source>
</evidence>
<name>A0A9D2IF94_9FIRM</name>
<comment type="function">
    <text evidence="1 17">Catalyzes the conversion of epoxyqueuosine (oQ) to queuosine (Q), which is a hypermodified base found in the wobble positions of tRNA(Asp), tRNA(Asn), tRNA(His) and tRNA(Tyr).</text>
</comment>
<feature type="binding site" evidence="17">
    <location>
        <position position="114"/>
    </location>
    <ligand>
        <name>[4Fe-4S] cluster</name>
        <dbReference type="ChEBI" id="CHEBI:49883"/>
    </ligand>
</feature>
<evidence type="ECO:0000256" key="6">
    <source>
        <dbReference type="ARBA" id="ARBA00022485"/>
    </source>
</evidence>
<dbReference type="AlphaFoldDB" id="A0A9D2IF94"/>
<feature type="binding site" evidence="17">
    <location>
        <position position="117"/>
    </location>
    <ligand>
        <name>[4Fe-4S] cluster</name>
        <dbReference type="ChEBI" id="CHEBI:49883"/>
    </ligand>
</feature>
<protein>
    <recommendedName>
        <fullName evidence="5 17">Epoxyqueuosine reductase QueH</fullName>
        <ecNumber evidence="4 17">1.17.99.6</ecNumber>
    </recommendedName>
    <alternativeName>
        <fullName evidence="15 17">Queuosine biosynthesis protein QueH</fullName>
    </alternativeName>
</protein>
<evidence type="ECO:0000256" key="12">
    <source>
        <dbReference type="ARBA" id="ARBA00023014"/>
    </source>
</evidence>